<reference evidence="2 3" key="1">
    <citation type="submission" date="2019-10" db="EMBL/GenBank/DDBJ databases">
        <title>Draft genome sequence of Marinobacter hydrocarbonoclasticus NCT7M from the microbiome of the marine copepod.</title>
        <authorList>
            <person name="Nuttall R."/>
            <person name="Sharma G."/>
            <person name="Moisander P."/>
        </authorList>
    </citation>
    <scope>NUCLEOTIDE SEQUENCE [LARGE SCALE GENOMIC DNA]</scope>
    <source>
        <strain evidence="2 3">NCT7M</strain>
    </source>
</reference>
<evidence type="ECO:0000313" key="3">
    <source>
        <dbReference type="Proteomes" id="UP000469950"/>
    </source>
</evidence>
<feature type="transmembrane region" description="Helical" evidence="1">
    <location>
        <begin position="35"/>
        <end position="56"/>
    </location>
</feature>
<keyword evidence="1" id="KW-0472">Membrane</keyword>
<keyword evidence="1" id="KW-1133">Transmembrane helix</keyword>
<name>A0A833JRX3_MARNT</name>
<sequence>MIDPFSFWFGGFLMAMVLNCIIVKEMRKEMPKSPTALVIMAMLWSLMTVFVLYLLIRDK</sequence>
<dbReference type="EMBL" id="WBMP01000005">
    <property type="protein sequence ID" value="KAE8546123.1"/>
    <property type="molecule type" value="Genomic_DNA"/>
</dbReference>
<evidence type="ECO:0000256" key="1">
    <source>
        <dbReference type="SAM" id="Phobius"/>
    </source>
</evidence>
<protein>
    <submittedName>
        <fullName evidence="2">Uncharacterized protein</fullName>
    </submittedName>
</protein>
<accession>A0A833JRX3</accession>
<organism evidence="2 3">
    <name type="scientific">Marinobacter nauticus</name>
    <name type="common">Marinobacter hydrocarbonoclasticus</name>
    <name type="synonym">Marinobacter aquaeolei</name>
    <dbReference type="NCBI Taxonomy" id="2743"/>
    <lineage>
        <taxon>Bacteria</taxon>
        <taxon>Pseudomonadati</taxon>
        <taxon>Pseudomonadota</taxon>
        <taxon>Gammaproteobacteria</taxon>
        <taxon>Pseudomonadales</taxon>
        <taxon>Marinobacteraceae</taxon>
        <taxon>Marinobacter</taxon>
    </lineage>
</organism>
<feature type="transmembrane region" description="Helical" evidence="1">
    <location>
        <begin position="6"/>
        <end position="23"/>
    </location>
</feature>
<gene>
    <name evidence="2" type="ORF">F6453_1369</name>
</gene>
<dbReference type="Proteomes" id="UP000469950">
    <property type="component" value="Unassembled WGS sequence"/>
</dbReference>
<keyword evidence="1" id="KW-0812">Transmembrane</keyword>
<dbReference type="RefSeq" id="WP_153740360.1">
    <property type="nucleotide sequence ID" value="NZ_WBMP01000005.1"/>
</dbReference>
<evidence type="ECO:0000313" key="2">
    <source>
        <dbReference type="EMBL" id="KAE8546123.1"/>
    </source>
</evidence>
<comment type="caution">
    <text evidence="2">The sequence shown here is derived from an EMBL/GenBank/DDBJ whole genome shotgun (WGS) entry which is preliminary data.</text>
</comment>
<dbReference type="AlphaFoldDB" id="A0A833JRX3"/>
<proteinExistence type="predicted"/>